<sequence length="79" mass="9522">MKLRSLTLPRINGKDEWLIRNSFTKIGVQLSKNLIPNQDIVENLKKYQQQHEFKEKVSKEDLQVQIKVNENLYYKYISR</sequence>
<gene>
    <name evidence="1" type="ORF">PSON_ATCC_30995.1.T0900133</name>
</gene>
<name>A0A8S1Q008_9CILI</name>
<reference evidence="1" key="1">
    <citation type="submission" date="2021-01" db="EMBL/GenBank/DDBJ databases">
        <authorList>
            <consortium name="Genoscope - CEA"/>
            <person name="William W."/>
        </authorList>
    </citation>
    <scope>NUCLEOTIDE SEQUENCE</scope>
</reference>
<dbReference type="AlphaFoldDB" id="A0A8S1Q008"/>
<evidence type="ECO:0000313" key="1">
    <source>
        <dbReference type="EMBL" id="CAD8108108.1"/>
    </source>
</evidence>
<protein>
    <submittedName>
        <fullName evidence="1">Uncharacterized protein</fullName>
    </submittedName>
</protein>
<organism evidence="1 2">
    <name type="scientific">Paramecium sonneborni</name>
    <dbReference type="NCBI Taxonomy" id="65129"/>
    <lineage>
        <taxon>Eukaryota</taxon>
        <taxon>Sar</taxon>
        <taxon>Alveolata</taxon>
        <taxon>Ciliophora</taxon>
        <taxon>Intramacronucleata</taxon>
        <taxon>Oligohymenophorea</taxon>
        <taxon>Peniculida</taxon>
        <taxon>Parameciidae</taxon>
        <taxon>Paramecium</taxon>
    </lineage>
</organism>
<dbReference type="EMBL" id="CAJJDN010000090">
    <property type="protein sequence ID" value="CAD8108108.1"/>
    <property type="molecule type" value="Genomic_DNA"/>
</dbReference>
<accession>A0A8S1Q008</accession>
<comment type="caution">
    <text evidence="1">The sequence shown here is derived from an EMBL/GenBank/DDBJ whole genome shotgun (WGS) entry which is preliminary data.</text>
</comment>
<keyword evidence="2" id="KW-1185">Reference proteome</keyword>
<proteinExistence type="predicted"/>
<evidence type="ECO:0000313" key="2">
    <source>
        <dbReference type="Proteomes" id="UP000692954"/>
    </source>
</evidence>
<dbReference type="OrthoDB" id="10510884at2759"/>
<dbReference type="Proteomes" id="UP000692954">
    <property type="component" value="Unassembled WGS sequence"/>
</dbReference>